<feature type="domain" description="Transposase DDE" evidence="1">
    <location>
        <begin position="26"/>
        <end position="95"/>
    </location>
</feature>
<dbReference type="InterPro" id="IPR025668">
    <property type="entry name" value="Tnp_DDE_dom"/>
</dbReference>
<organism evidence="2 3">
    <name type="scientific">Deinococcus metalli</name>
    <dbReference type="NCBI Taxonomy" id="1141878"/>
    <lineage>
        <taxon>Bacteria</taxon>
        <taxon>Thermotogati</taxon>
        <taxon>Deinococcota</taxon>
        <taxon>Deinococci</taxon>
        <taxon>Deinococcales</taxon>
        <taxon>Deinococcaceae</taxon>
        <taxon>Deinococcus</taxon>
    </lineage>
</organism>
<gene>
    <name evidence="2" type="ORF">GCM10017781_45730</name>
</gene>
<reference evidence="3" key="1">
    <citation type="journal article" date="2019" name="Int. J. Syst. Evol. Microbiol.">
        <title>The Global Catalogue of Microorganisms (GCM) 10K type strain sequencing project: providing services to taxonomists for standard genome sequencing and annotation.</title>
        <authorList>
            <consortium name="The Broad Institute Genomics Platform"/>
            <consortium name="The Broad Institute Genome Sequencing Center for Infectious Disease"/>
            <person name="Wu L."/>
            <person name="Ma J."/>
        </authorList>
    </citation>
    <scope>NUCLEOTIDE SEQUENCE [LARGE SCALE GENOMIC DNA]</scope>
    <source>
        <strain evidence="3">CGMCC 1.18437</strain>
    </source>
</reference>
<name>A0ABQ3JX32_9DEIO</name>
<comment type="caution">
    <text evidence="2">The sequence shown here is derived from an EMBL/GenBank/DDBJ whole genome shotgun (WGS) entry which is preliminary data.</text>
</comment>
<keyword evidence="3" id="KW-1185">Reference proteome</keyword>
<dbReference type="PANTHER" id="PTHR30007:SF1">
    <property type="entry name" value="BLR1914 PROTEIN"/>
    <property type="match status" value="1"/>
</dbReference>
<evidence type="ECO:0000313" key="3">
    <source>
        <dbReference type="Proteomes" id="UP000619376"/>
    </source>
</evidence>
<proteinExistence type="predicted"/>
<evidence type="ECO:0000259" key="1">
    <source>
        <dbReference type="Pfam" id="PF13586"/>
    </source>
</evidence>
<dbReference type="EMBL" id="BNAJ01000021">
    <property type="protein sequence ID" value="GHF64710.1"/>
    <property type="molecule type" value="Genomic_DNA"/>
</dbReference>
<dbReference type="Pfam" id="PF13586">
    <property type="entry name" value="DDE_Tnp_1_2"/>
    <property type="match status" value="1"/>
</dbReference>
<dbReference type="Proteomes" id="UP000619376">
    <property type="component" value="Unassembled WGS sequence"/>
</dbReference>
<sequence>MVEALLDAGKIKRRSRGRPRLRPTYVLADRAYSGDKAYRLCQRRGIHLVVPPKRDHKRPRSYDRGLYRRRNVIERLVGRLKRSRRIATRFEKRACYYGAMVTIACIMEWL</sequence>
<evidence type="ECO:0000313" key="2">
    <source>
        <dbReference type="EMBL" id="GHF64710.1"/>
    </source>
</evidence>
<dbReference type="PANTHER" id="PTHR30007">
    <property type="entry name" value="PHP DOMAIN PROTEIN"/>
    <property type="match status" value="1"/>
</dbReference>
<accession>A0ABQ3JX32</accession>
<protein>
    <recommendedName>
        <fullName evidence="1">Transposase DDE domain-containing protein</fullName>
    </recommendedName>
</protein>